<feature type="transmembrane region" description="Helical" evidence="7">
    <location>
        <begin position="177"/>
        <end position="196"/>
    </location>
</feature>
<evidence type="ECO:0000256" key="1">
    <source>
        <dbReference type="ARBA" id="ARBA00004651"/>
    </source>
</evidence>
<evidence type="ECO:0000256" key="3">
    <source>
        <dbReference type="ARBA" id="ARBA00022475"/>
    </source>
</evidence>
<feature type="transmembrane region" description="Helical" evidence="7">
    <location>
        <begin position="334"/>
        <end position="354"/>
    </location>
</feature>
<feature type="domain" description="Phosphatidic acid phosphatase type 2/haloperoxidase" evidence="8">
    <location>
        <begin position="339"/>
        <end position="449"/>
    </location>
</feature>
<dbReference type="Pfam" id="PF01569">
    <property type="entry name" value="PAP2"/>
    <property type="match status" value="1"/>
</dbReference>
<evidence type="ECO:0000256" key="5">
    <source>
        <dbReference type="ARBA" id="ARBA00022989"/>
    </source>
</evidence>
<protein>
    <submittedName>
        <fullName evidence="9">Inner membrane protein YabI</fullName>
    </submittedName>
</protein>
<dbReference type="SUPFAM" id="SSF48317">
    <property type="entry name" value="Acid phosphatase/Vanadium-dependent haloperoxidase"/>
    <property type="match status" value="1"/>
</dbReference>
<keyword evidence="6 7" id="KW-0472">Membrane</keyword>
<feature type="transmembrane region" description="Helical" evidence="7">
    <location>
        <begin position="143"/>
        <end position="165"/>
    </location>
</feature>
<organism evidence="9 10">
    <name type="scientific">Hydrogenophaga pseudoflava</name>
    <name type="common">Pseudomonas carboxydoflava</name>
    <dbReference type="NCBI Taxonomy" id="47421"/>
    <lineage>
        <taxon>Bacteria</taxon>
        <taxon>Pseudomonadati</taxon>
        <taxon>Pseudomonadota</taxon>
        <taxon>Betaproteobacteria</taxon>
        <taxon>Burkholderiales</taxon>
        <taxon>Comamonadaceae</taxon>
        <taxon>Hydrogenophaga</taxon>
    </lineage>
</organism>
<dbReference type="Gene3D" id="1.20.144.10">
    <property type="entry name" value="Phosphatidic acid phosphatase type 2/haloperoxidase"/>
    <property type="match status" value="1"/>
</dbReference>
<dbReference type="CDD" id="cd03392">
    <property type="entry name" value="PAP2_like_2"/>
    <property type="match status" value="1"/>
</dbReference>
<name>A0A4P6X1B7_HYDPS</name>
<feature type="transmembrane region" description="Helical" evidence="7">
    <location>
        <begin position="45"/>
        <end position="73"/>
    </location>
</feature>
<evidence type="ECO:0000256" key="2">
    <source>
        <dbReference type="ARBA" id="ARBA00010792"/>
    </source>
</evidence>
<accession>A0A4P6X1B7</accession>
<keyword evidence="10" id="KW-1185">Reference proteome</keyword>
<comment type="similarity">
    <text evidence="2">Belongs to the DedA family.</text>
</comment>
<feature type="transmembrane region" description="Helical" evidence="7">
    <location>
        <begin position="254"/>
        <end position="274"/>
    </location>
</feature>
<dbReference type="Pfam" id="PF14067">
    <property type="entry name" value="LssY_C"/>
    <property type="match status" value="1"/>
</dbReference>
<comment type="subcellular location">
    <subcellularLocation>
        <location evidence="1">Cell membrane</location>
        <topology evidence="1">Multi-pass membrane protein</topology>
    </subcellularLocation>
</comment>
<gene>
    <name evidence="9" type="primary">yabI</name>
    <name evidence="9" type="ORF">HPF_11465</name>
</gene>
<evidence type="ECO:0000313" key="9">
    <source>
        <dbReference type="EMBL" id="QBM28308.1"/>
    </source>
</evidence>
<feature type="transmembrane region" description="Helical" evidence="7">
    <location>
        <begin position="408"/>
        <end position="428"/>
    </location>
</feature>
<dbReference type="PANTHER" id="PTHR30353:SF15">
    <property type="entry name" value="INNER MEMBRANE PROTEIN YABI"/>
    <property type="match status" value="1"/>
</dbReference>
<dbReference type="Pfam" id="PF09335">
    <property type="entry name" value="VTT_dom"/>
    <property type="match status" value="1"/>
</dbReference>
<feature type="transmembrane region" description="Helical" evidence="7">
    <location>
        <begin position="434"/>
        <end position="452"/>
    </location>
</feature>
<feature type="transmembrane region" description="Helical" evidence="7">
    <location>
        <begin position="302"/>
        <end position="327"/>
    </location>
</feature>
<keyword evidence="3" id="KW-1003">Cell membrane</keyword>
<dbReference type="SMART" id="SM00014">
    <property type="entry name" value="acidPPc"/>
    <property type="match status" value="1"/>
</dbReference>
<dbReference type="GO" id="GO:0005886">
    <property type="term" value="C:plasma membrane"/>
    <property type="evidence" value="ECO:0007669"/>
    <property type="project" value="UniProtKB-SubCell"/>
</dbReference>
<evidence type="ECO:0000256" key="4">
    <source>
        <dbReference type="ARBA" id="ARBA00022692"/>
    </source>
</evidence>
<dbReference type="InterPro" id="IPR032816">
    <property type="entry name" value="VTT_dom"/>
</dbReference>
<dbReference type="RefSeq" id="WP_079367238.1">
    <property type="nucleotide sequence ID" value="NZ_CP037867.1"/>
</dbReference>
<proteinExistence type="inferred from homology"/>
<reference evidence="9 10" key="1">
    <citation type="submission" date="2019-03" db="EMBL/GenBank/DDBJ databases">
        <authorList>
            <person name="Sebastian G."/>
            <person name="Baumann P."/>
            <person name="Ruckert C."/>
            <person name="Kalinowski J."/>
            <person name="Nebel B."/>
            <person name="Takors R."/>
            <person name="Blombach B."/>
        </authorList>
    </citation>
    <scope>NUCLEOTIDE SEQUENCE [LARGE SCALE GENOMIC DNA]</scope>
    <source>
        <strain evidence="9 10">DSM 1084</strain>
    </source>
</reference>
<keyword evidence="5 7" id="KW-1133">Transmembrane helix</keyword>
<evidence type="ECO:0000256" key="6">
    <source>
        <dbReference type="ARBA" id="ARBA00023136"/>
    </source>
</evidence>
<evidence type="ECO:0000256" key="7">
    <source>
        <dbReference type="SAM" id="Phobius"/>
    </source>
</evidence>
<sequence length="715" mass="77244">MDRYLNLLTPVIEQHHLLGYGLAFAIALLETVLVAGLLLPGSTVLLLLGALSAGGQLGFAGVLCFAIAGAIVGDNFNFWLGQRYGSHWAKNGLWGLGPEHFAKAQGFFDRHGASSVFLGRFIPSVKELAPVVAGMVGMRQRTFVFWNVLGAVGWGLQWVGGGYLFGHSIRLAQAWMSRAALALALLLVFGVLLWWLQRLVLRQGMKLWRVLVSLGRSLRRALAANPWVRRWQHRHPATARFLALRVDRTHAQGLPLTLAALSLVYVLALFVGLVEDVVTSDAVISTDHAAAQLVAALRPHSWVAPVAAFTHLGAPSVIAALLALTALLLWRSGLGYAITGLLVSVLGASLFGHLAKLTFQRPRPLEAVLTETSYAFPSGHATVAVAFYAFVGYVLVRLSRTWTARVRLFFATALLVLLIGLSRILLGVHYLSDVWAGFLVGTMWLIVGVSVNEWLSARGLLTWQAPLSVGRRWATGGLALLAGAGILVLLPVHSPPRRAPEPMTPTAIHQPLAQALQAAPARWTTTALGAPEQPLGLALVAADAAALRARLQQAGWQAADPPTLPKLLRLLREGAHYVDAPLGPVFWDRQMNELAFVRQRSATPGQPTQTLRLWETPWRLGSASVFVGVARDQTATRWRLLHHSPPDVDAATDRVVATLQASAGAVTVCRIAWVAPGTGRYLMGQPFFTRGELQVVNVGTPATAERLCSHTKEAP</sequence>
<dbReference type="InterPro" id="IPR036938">
    <property type="entry name" value="PAP2/HPO_sf"/>
</dbReference>
<dbReference type="InterPro" id="IPR000326">
    <property type="entry name" value="PAP2/HPO"/>
</dbReference>
<feature type="transmembrane region" description="Helical" evidence="7">
    <location>
        <begin position="374"/>
        <end position="396"/>
    </location>
</feature>
<dbReference type="InterPro" id="IPR032818">
    <property type="entry name" value="DedA-like"/>
</dbReference>
<dbReference type="EMBL" id="CP037867">
    <property type="protein sequence ID" value="QBM28308.1"/>
    <property type="molecule type" value="Genomic_DNA"/>
</dbReference>
<feature type="transmembrane region" description="Helical" evidence="7">
    <location>
        <begin position="20"/>
        <end position="39"/>
    </location>
</feature>
<evidence type="ECO:0000313" key="10">
    <source>
        <dbReference type="Proteomes" id="UP000293912"/>
    </source>
</evidence>
<dbReference type="KEGG" id="hpse:HPF_11465"/>
<evidence type="ECO:0000259" key="8">
    <source>
        <dbReference type="SMART" id="SM00014"/>
    </source>
</evidence>
<dbReference type="PANTHER" id="PTHR30353">
    <property type="entry name" value="INNER MEMBRANE PROTEIN DEDA-RELATED"/>
    <property type="match status" value="1"/>
</dbReference>
<dbReference type="InterPro" id="IPR025902">
    <property type="entry name" value="LssY-like-C_dom"/>
</dbReference>
<dbReference type="AlphaFoldDB" id="A0A4P6X1B7"/>
<keyword evidence="4 7" id="KW-0812">Transmembrane</keyword>
<feature type="transmembrane region" description="Helical" evidence="7">
    <location>
        <begin position="473"/>
        <end position="492"/>
    </location>
</feature>
<dbReference type="Proteomes" id="UP000293912">
    <property type="component" value="Chromosome"/>
</dbReference>